<keyword evidence="2" id="KW-1185">Reference proteome</keyword>
<evidence type="ECO:0000313" key="1">
    <source>
        <dbReference type="EMBL" id="OJD22730.1"/>
    </source>
</evidence>
<dbReference type="VEuPathDB" id="FungiDB:ACJ73_05922"/>
<dbReference type="OrthoDB" id="4179617at2759"/>
<accession>A0A1J9Q3R2</accession>
<organism evidence="1 2">
    <name type="scientific">Blastomyces percursus</name>
    <dbReference type="NCBI Taxonomy" id="1658174"/>
    <lineage>
        <taxon>Eukaryota</taxon>
        <taxon>Fungi</taxon>
        <taxon>Dikarya</taxon>
        <taxon>Ascomycota</taxon>
        <taxon>Pezizomycotina</taxon>
        <taxon>Eurotiomycetes</taxon>
        <taxon>Eurotiomycetidae</taxon>
        <taxon>Onygenales</taxon>
        <taxon>Ajellomycetaceae</taxon>
        <taxon>Blastomyces</taxon>
    </lineage>
</organism>
<gene>
    <name evidence="1" type="ORF">ACJ73_05922</name>
</gene>
<dbReference type="EMBL" id="LGTZ01000975">
    <property type="protein sequence ID" value="OJD22730.1"/>
    <property type="molecule type" value="Genomic_DNA"/>
</dbReference>
<dbReference type="Proteomes" id="UP000242791">
    <property type="component" value="Unassembled WGS sequence"/>
</dbReference>
<sequence length="319" mass="35578">MPTSQRSLKTPPKGNQERMHPLVTRHYMGFVCWLRDKLSPLLPLDMRNLLLARIEIVNQVMQDILPADKVRSEDVVGMFKLKCDKDPSIWDLPCMDICTLLSDLDHVSSGPKSEGLVRCRLSLILFNCLAAEERCYNAVVSDRSIAPPKSEILPGQPSPTLSDASWCPVGPEKVRLSVETPLSSAVEYNGRARLLYGTADFALWYGSSKEMATNLVVVAVGGETTARQGEGNCLALMSIVHSRRKEDGRKNSTVYGICSDGVEFYFLRIDHDSKYSRIGTALDWNWGKSSEIVSHIRNIMRLALEGTPMSTPTRIDQFS</sequence>
<protein>
    <submittedName>
        <fullName evidence="1">Uncharacterized protein</fullName>
    </submittedName>
</protein>
<comment type="caution">
    <text evidence="1">The sequence shown here is derived from an EMBL/GenBank/DDBJ whole genome shotgun (WGS) entry which is preliminary data.</text>
</comment>
<name>A0A1J9Q3R2_9EURO</name>
<evidence type="ECO:0000313" key="2">
    <source>
        <dbReference type="Proteomes" id="UP000242791"/>
    </source>
</evidence>
<reference evidence="1 2" key="1">
    <citation type="submission" date="2015-08" db="EMBL/GenBank/DDBJ databases">
        <title>Emmonsia species relationships and genome sequence.</title>
        <authorList>
            <person name="Cuomo C.A."/>
            <person name="Schwartz I.S."/>
            <person name="Kenyon C."/>
            <person name="De Hoog G.S."/>
            <person name="Govender N.P."/>
            <person name="Botha A."/>
            <person name="Moreno L."/>
            <person name="De Vries M."/>
            <person name="Munoz J.F."/>
            <person name="Stielow J.B."/>
        </authorList>
    </citation>
    <scope>NUCLEOTIDE SEQUENCE [LARGE SCALE GENOMIC DNA]</scope>
    <source>
        <strain evidence="1 2">EI222</strain>
    </source>
</reference>
<proteinExistence type="predicted"/>
<dbReference type="STRING" id="1658174.A0A1J9Q3R2"/>
<dbReference type="AlphaFoldDB" id="A0A1J9Q3R2"/>